<organism evidence="2 3">
    <name type="scientific">Piscinibacterium candidicorallinum</name>
    <dbReference type="NCBI Taxonomy" id="1793872"/>
    <lineage>
        <taxon>Bacteria</taxon>
        <taxon>Pseudomonadati</taxon>
        <taxon>Pseudomonadota</taxon>
        <taxon>Betaproteobacteria</taxon>
        <taxon>Burkholderiales</taxon>
        <taxon>Piscinibacterium</taxon>
    </lineage>
</organism>
<name>A0ABV7H2G1_9BURK</name>
<reference evidence="3" key="1">
    <citation type="journal article" date="2019" name="Int. J. Syst. Evol. Microbiol.">
        <title>The Global Catalogue of Microorganisms (GCM) 10K type strain sequencing project: providing services to taxonomists for standard genome sequencing and annotation.</title>
        <authorList>
            <consortium name="The Broad Institute Genomics Platform"/>
            <consortium name="The Broad Institute Genome Sequencing Center for Infectious Disease"/>
            <person name="Wu L."/>
            <person name="Ma J."/>
        </authorList>
    </citation>
    <scope>NUCLEOTIDE SEQUENCE [LARGE SCALE GENOMIC DNA]</scope>
    <source>
        <strain evidence="3">KCTC 52168</strain>
    </source>
</reference>
<accession>A0ABV7H2G1</accession>
<gene>
    <name evidence="2" type="ORF">ACFOEN_10000</name>
</gene>
<keyword evidence="3" id="KW-1185">Reference proteome</keyword>
<proteinExistence type="predicted"/>
<protein>
    <submittedName>
        <fullName evidence="2">Uncharacterized protein</fullName>
    </submittedName>
</protein>
<evidence type="ECO:0000313" key="3">
    <source>
        <dbReference type="Proteomes" id="UP001595556"/>
    </source>
</evidence>
<sequence length="129" mass="14407">MQKNSIQTLFTVQAQRHRGRPISTGRRGGIYQGVLTIRDLKDPHLNRVARCAELADPGNRLPLLPTLIDAQVVHMTPAIMVISGWERLPDNRGEMQGYQQTWWCSLAQPSAEPGQPARPTFGPNETRIG</sequence>
<dbReference type="RefSeq" id="WP_377303510.1">
    <property type="nucleotide sequence ID" value="NZ_CP180191.1"/>
</dbReference>
<evidence type="ECO:0000256" key="1">
    <source>
        <dbReference type="SAM" id="MobiDB-lite"/>
    </source>
</evidence>
<dbReference type="Proteomes" id="UP001595556">
    <property type="component" value="Unassembled WGS sequence"/>
</dbReference>
<feature type="region of interest" description="Disordered" evidence="1">
    <location>
        <begin position="109"/>
        <end position="129"/>
    </location>
</feature>
<comment type="caution">
    <text evidence="2">The sequence shown here is derived from an EMBL/GenBank/DDBJ whole genome shotgun (WGS) entry which is preliminary data.</text>
</comment>
<dbReference type="EMBL" id="JBHRTI010000004">
    <property type="protein sequence ID" value="MFC3147975.1"/>
    <property type="molecule type" value="Genomic_DNA"/>
</dbReference>
<evidence type="ECO:0000313" key="2">
    <source>
        <dbReference type="EMBL" id="MFC3147975.1"/>
    </source>
</evidence>